<dbReference type="GO" id="GO:0019948">
    <property type="term" value="F:SUMO activating enzyme activity"/>
    <property type="evidence" value="ECO:0007669"/>
    <property type="project" value="EnsemblFungi"/>
</dbReference>
<keyword evidence="7" id="KW-0539">Nucleus</keyword>
<dbReference type="InterPro" id="IPR000011">
    <property type="entry name" value="UBQ/SUMO-activ_enz_E1-like"/>
</dbReference>
<dbReference type="AlphaFoldDB" id="A3GGZ2"/>
<comment type="subcellular location">
    <subcellularLocation>
        <location evidence="2">Cytoplasm</location>
    </subcellularLocation>
    <subcellularLocation>
        <location evidence="1">Nucleus</location>
    </subcellularLocation>
</comment>
<comment type="pathway">
    <text evidence="3">Protein modification; protein sumoylation.</text>
</comment>
<dbReference type="PANTHER" id="PTHR10953:SF162">
    <property type="entry name" value="SUMO-ACTIVATING ENZYME SUBUNIT 1"/>
    <property type="match status" value="1"/>
</dbReference>
<dbReference type="EMBL" id="AAVQ01000001">
    <property type="protein sequence ID" value="EAZ63618.1"/>
    <property type="molecule type" value="Genomic_DNA"/>
</dbReference>
<dbReference type="eggNOG" id="KOG2014">
    <property type="taxonomic scope" value="Eukaryota"/>
</dbReference>
<dbReference type="OrthoDB" id="1708823at2759"/>
<dbReference type="Proteomes" id="UP000002258">
    <property type="component" value="Chromosome 1"/>
</dbReference>
<evidence type="ECO:0000313" key="11">
    <source>
        <dbReference type="Proteomes" id="UP000002258"/>
    </source>
</evidence>
<dbReference type="GO" id="GO:0031510">
    <property type="term" value="C:SUMO activating enzyme complex"/>
    <property type="evidence" value="ECO:0007669"/>
    <property type="project" value="EnsemblFungi"/>
</dbReference>
<sequence>SDEIALYDRQIRLWGMATQLRLRSAKILIIRFGGIGTEIVKNLVLGGINSIEIMDNSVVKEEDFATQFFLPNDDSVIGKPKLPLVIDRIKELNSLVNLSINMDPLAAFENPQYFTQFDLIVATELDKTTLFQLNDITRSFNIPLYVAGVHGLFGYIFADLIKHVSVSEKDTGNQHREPNTKLTRTKTITDVAYDEKTKKETITISDDFVPISEVLTSRNLPTQLNKRQMRRLSAALPLIFALFDINKPADPEQVVDEELLAEQGRKVCKELQIPTTVISEEYVRLLSNQAYTEYAPVTAILGGTLAQDIIQFLSKKESPINNVLILDSIKSEMPIYAL</sequence>
<dbReference type="GO" id="GO:0016925">
    <property type="term" value="P:protein sumoylation"/>
    <property type="evidence" value="ECO:0007669"/>
    <property type="project" value="EnsemblFungi"/>
</dbReference>
<dbReference type="PANTHER" id="PTHR10953">
    <property type="entry name" value="UBIQUITIN-ACTIVATING ENZYME E1"/>
    <property type="match status" value="1"/>
</dbReference>
<proteinExistence type="inferred from homology"/>
<evidence type="ECO:0000256" key="8">
    <source>
        <dbReference type="ARBA" id="ARBA00044354"/>
    </source>
</evidence>
<dbReference type="OMA" id="EFFGQFD"/>
<keyword evidence="11" id="KW-1185">Reference proteome</keyword>
<keyword evidence="6" id="KW-0833">Ubl conjugation pathway</keyword>
<dbReference type="InParanoid" id="A3GGZ2"/>
<comment type="similarity">
    <text evidence="4">Belongs to the ubiquitin-activating E1 family.</text>
</comment>
<name>A3GGZ2_PICST</name>
<evidence type="ECO:0000256" key="6">
    <source>
        <dbReference type="ARBA" id="ARBA00022786"/>
    </source>
</evidence>
<feature type="domain" description="THIF-type NAD/FAD binding fold" evidence="9">
    <location>
        <begin position="7"/>
        <end position="333"/>
    </location>
</feature>
<keyword evidence="5" id="KW-0963">Cytoplasm</keyword>
<reference evidence="10 11" key="1">
    <citation type="journal article" date="2007" name="Nat. Biotechnol.">
        <title>Genome sequence of the lignocellulose-bioconverting and xylose-fermenting yeast Pichia stipitis.</title>
        <authorList>
            <person name="Jeffries T.W."/>
            <person name="Grigoriev I.V."/>
            <person name="Grimwood J."/>
            <person name="Laplaza J.M."/>
            <person name="Aerts A."/>
            <person name="Salamov A."/>
            <person name="Schmutz J."/>
            <person name="Lindquist E."/>
            <person name="Dehal P."/>
            <person name="Shapiro H."/>
            <person name="Jin Y.S."/>
            <person name="Passoth V."/>
            <person name="Richardson P.M."/>
        </authorList>
    </citation>
    <scope>NUCLEOTIDE SEQUENCE [LARGE SCALE GENOMIC DNA]</scope>
    <source>
        <strain evidence="11">ATCC 58785 / CBS 6054 / NBRC 10063 / NRRL Y-11545</strain>
    </source>
</reference>
<gene>
    <name evidence="10" type="ORF">PICST_51192</name>
</gene>
<dbReference type="GO" id="GO:0005829">
    <property type="term" value="C:cytosol"/>
    <property type="evidence" value="ECO:0007669"/>
    <property type="project" value="EnsemblFungi"/>
</dbReference>
<feature type="non-terminal residue" evidence="10">
    <location>
        <position position="1"/>
    </location>
</feature>
<evidence type="ECO:0000313" key="10">
    <source>
        <dbReference type="EMBL" id="EAZ63618.1"/>
    </source>
</evidence>
<dbReference type="InterPro" id="IPR035985">
    <property type="entry name" value="Ubiquitin-activating_enz"/>
</dbReference>
<evidence type="ECO:0000256" key="4">
    <source>
        <dbReference type="ARBA" id="ARBA00005673"/>
    </source>
</evidence>
<dbReference type="FunCoup" id="A3GGZ2">
    <property type="interactions" value="1207"/>
</dbReference>
<dbReference type="PRINTS" id="PR01849">
    <property type="entry name" value="UBIQUITINACT"/>
</dbReference>
<evidence type="ECO:0000256" key="3">
    <source>
        <dbReference type="ARBA" id="ARBA00004718"/>
    </source>
</evidence>
<dbReference type="Gene3D" id="3.40.50.720">
    <property type="entry name" value="NAD(P)-binding Rossmann-like Domain"/>
    <property type="match status" value="1"/>
</dbReference>
<dbReference type="CDD" id="cd01492">
    <property type="entry name" value="Aos1_SUMO"/>
    <property type="match status" value="1"/>
</dbReference>
<evidence type="ECO:0000256" key="2">
    <source>
        <dbReference type="ARBA" id="ARBA00004496"/>
    </source>
</evidence>
<dbReference type="RefSeq" id="XP_001387641.1">
    <property type="nucleotide sequence ID" value="XM_001387604.1"/>
</dbReference>
<dbReference type="GeneID" id="4851541"/>
<evidence type="ECO:0000256" key="1">
    <source>
        <dbReference type="ARBA" id="ARBA00004123"/>
    </source>
</evidence>
<dbReference type="HOGENOM" id="CLU_002556_4_1_1"/>
<dbReference type="InterPro" id="IPR000594">
    <property type="entry name" value="ThiF_NAD_FAD-bd"/>
</dbReference>
<dbReference type="KEGG" id="pic:PICST_51192"/>
<dbReference type="STRING" id="322104.A3GGZ2"/>
<evidence type="ECO:0000256" key="5">
    <source>
        <dbReference type="ARBA" id="ARBA00022490"/>
    </source>
</evidence>
<organism evidence="10 11">
    <name type="scientific">Scheffersomyces stipitis (strain ATCC 58785 / CBS 6054 / NBRC 10063 / NRRL Y-11545)</name>
    <name type="common">Yeast</name>
    <name type="synonym">Pichia stipitis</name>
    <dbReference type="NCBI Taxonomy" id="322104"/>
    <lineage>
        <taxon>Eukaryota</taxon>
        <taxon>Fungi</taxon>
        <taxon>Dikarya</taxon>
        <taxon>Ascomycota</taxon>
        <taxon>Saccharomycotina</taxon>
        <taxon>Pichiomycetes</taxon>
        <taxon>Debaryomycetaceae</taxon>
        <taxon>Scheffersomyces</taxon>
    </lineage>
</organism>
<evidence type="ECO:0000259" key="9">
    <source>
        <dbReference type="Pfam" id="PF00899"/>
    </source>
</evidence>
<protein>
    <recommendedName>
        <fullName evidence="8">Ubiquitin-like 1-activating enzyme E1A</fullName>
    </recommendedName>
</protein>
<accession>A3GGZ2</accession>
<comment type="caution">
    <text evidence="10">The sequence shown here is derived from an EMBL/GenBank/DDBJ whole genome shotgun (WGS) entry which is preliminary data.</text>
</comment>
<dbReference type="InterPro" id="IPR045886">
    <property type="entry name" value="ThiF/MoeB/HesA"/>
</dbReference>
<evidence type="ECO:0000256" key="7">
    <source>
        <dbReference type="ARBA" id="ARBA00023242"/>
    </source>
</evidence>
<dbReference type="Pfam" id="PF00899">
    <property type="entry name" value="ThiF"/>
    <property type="match status" value="1"/>
</dbReference>
<dbReference type="SUPFAM" id="SSF69572">
    <property type="entry name" value="Activating enzymes of the ubiquitin-like proteins"/>
    <property type="match status" value="1"/>
</dbReference>